<dbReference type="RefSeq" id="WP_101495417.1">
    <property type="nucleotide sequence ID" value="NZ_LZFO01000037.1"/>
</dbReference>
<keyword evidence="1" id="KW-0732">Signal</keyword>
<feature type="signal peptide" evidence="1">
    <location>
        <begin position="1"/>
        <end position="26"/>
    </location>
</feature>
<dbReference type="PROSITE" id="PS51257">
    <property type="entry name" value="PROKAR_LIPOPROTEIN"/>
    <property type="match status" value="1"/>
</dbReference>
<proteinExistence type="predicted"/>
<dbReference type="EMBL" id="LZFO01000037">
    <property type="protein sequence ID" value="OFI04990.1"/>
    <property type="molecule type" value="Genomic_DNA"/>
</dbReference>
<gene>
    <name evidence="2" type="ORF">CLOACE_20070</name>
</gene>
<dbReference type="AlphaFoldDB" id="A0A1E8EWL3"/>
<accession>A0A1E8EWL3</accession>
<evidence type="ECO:0008006" key="4">
    <source>
        <dbReference type="Google" id="ProtNLM"/>
    </source>
</evidence>
<evidence type="ECO:0000313" key="2">
    <source>
        <dbReference type="EMBL" id="OFI04990.1"/>
    </source>
</evidence>
<organism evidence="2 3">
    <name type="scientific">Clostridium acetireducens DSM 10703</name>
    <dbReference type="NCBI Taxonomy" id="1121290"/>
    <lineage>
        <taxon>Bacteria</taxon>
        <taxon>Bacillati</taxon>
        <taxon>Bacillota</taxon>
        <taxon>Clostridia</taxon>
        <taxon>Eubacteriales</taxon>
        <taxon>Clostridiaceae</taxon>
        <taxon>Clostridium</taxon>
    </lineage>
</organism>
<reference evidence="2 3" key="1">
    <citation type="submission" date="2016-06" db="EMBL/GenBank/DDBJ databases">
        <title>Genome sequence of Clostridium acetireducens DSM 10703.</title>
        <authorList>
            <person name="Poehlein A."/>
            <person name="Fluechter S."/>
            <person name="Duerre P."/>
            <person name="Daniel R."/>
        </authorList>
    </citation>
    <scope>NUCLEOTIDE SEQUENCE [LARGE SCALE GENOMIC DNA]</scope>
    <source>
        <strain evidence="2 3">DSM 10703</strain>
    </source>
</reference>
<name>A0A1E8EWL3_9CLOT</name>
<comment type="caution">
    <text evidence="2">The sequence shown here is derived from an EMBL/GenBank/DDBJ whole genome shotgun (WGS) entry which is preliminary data.</text>
</comment>
<keyword evidence="3" id="KW-1185">Reference proteome</keyword>
<evidence type="ECO:0000256" key="1">
    <source>
        <dbReference type="SAM" id="SignalP"/>
    </source>
</evidence>
<dbReference type="Proteomes" id="UP000175744">
    <property type="component" value="Unassembled WGS sequence"/>
</dbReference>
<protein>
    <recommendedName>
        <fullName evidence="4">tRNA_anti-like protein</fullName>
    </recommendedName>
</protein>
<evidence type="ECO:0000313" key="3">
    <source>
        <dbReference type="Proteomes" id="UP000175744"/>
    </source>
</evidence>
<sequence length="142" mass="15718">MIKKLLTLSVSSLLLFSLGGCGNATSAGKVQQDIKKAEVNKEIKNIASKADFTQINNNKQKLKGEVYYIEGVIDFIDESNKDLPMFTVNTEEQNICGVYDVINFQEIEVKKGDKIKVYGKVSEEKSELGAPKITGNVIEKLN</sequence>
<feature type="chain" id="PRO_5009213724" description="tRNA_anti-like protein" evidence="1">
    <location>
        <begin position="27"/>
        <end position="142"/>
    </location>
</feature>